<dbReference type="AlphaFoldDB" id="A0A7T8KDH0"/>
<sequence>LLRLSVSTFLHAPGSRSQLRLNGEPTEALQNLSLSILDALGSVHSILHACNVNHKELVKAV</sequence>
<accession>A0A7T8KDH0</accession>
<gene>
    <name evidence="1" type="ORF">FKW44_006536</name>
</gene>
<protein>
    <submittedName>
        <fullName evidence="1">Uncharacterized protein</fullName>
    </submittedName>
</protein>
<evidence type="ECO:0000313" key="1">
    <source>
        <dbReference type="EMBL" id="QQP53895.1"/>
    </source>
</evidence>
<feature type="non-terminal residue" evidence="1">
    <location>
        <position position="61"/>
    </location>
</feature>
<reference evidence="2" key="1">
    <citation type="submission" date="2021-01" db="EMBL/GenBank/DDBJ databases">
        <title>Caligus Genome Assembly.</title>
        <authorList>
            <person name="Gallardo-Escarate C."/>
        </authorList>
    </citation>
    <scope>NUCLEOTIDE SEQUENCE [LARGE SCALE GENOMIC DNA]</scope>
</reference>
<proteinExistence type="predicted"/>
<keyword evidence="2" id="KW-1185">Reference proteome</keyword>
<name>A0A7T8KDH0_CALRO</name>
<evidence type="ECO:0000313" key="2">
    <source>
        <dbReference type="Proteomes" id="UP000595437"/>
    </source>
</evidence>
<feature type="non-terminal residue" evidence="1">
    <location>
        <position position="1"/>
    </location>
</feature>
<dbReference type="Proteomes" id="UP000595437">
    <property type="component" value="Chromosome 4"/>
</dbReference>
<organism evidence="1 2">
    <name type="scientific">Caligus rogercresseyi</name>
    <name type="common">Sea louse</name>
    <dbReference type="NCBI Taxonomy" id="217165"/>
    <lineage>
        <taxon>Eukaryota</taxon>
        <taxon>Metazoa</taxon>
        <taxon>Ecdysozoa</taxon>
        <taxon>Arthropoda</taxon>
        <taxon>Crustacea</taxon>
        <taxon>Multicrustacea</taxon>
        <taxon>Hexanauplia</taxon>
        <taxon>Copepoda</taxon>
        <taxon>Siphonostomatoida</taxon>
        <taxon>Caligidae</taxon>
        <taxon>Caligus</taxon>
    </lineage>
</organism>
<dbReference type="EMBL" id="CP045893">
    <property type="protein sequence ID" value="QQP53895.1"/>
    <property type="molecule type" value="Genomic_DNA"/>
</dbReference>
<dbReference type="OrthoDB" id="48057at2759"/>